<evidence type="ECO:0000313" key="2">
    <source>
        <dbReference type="EMBL" id="UNK45007.1"/>
    </source>
</evidence>
<feature type="region of interest" description="Disordered" evidence="1">
    <location>
        <begin position="1"/>
        <end position="167"/>
    </location>
</feature>
<organism evidence="2 3">
    <name type="scientific">Arthrobacter sulfonylureivorans</name>
    <dbReference type="NCBI Taxonomy" id="2486855"/>
    <lineage>
        <taxon>Bacteria</taxon>
        <taxon>Bacillati</taxon>
        <taxon>Actinomycetota</taxon>
        <taxon>Actinomycetes</taxon>
        <taxon>Micrococcales</taxon>
        <taxon>Micrococcaceae</taxon>
        <taxon>Arthrobacter</taxon>
    </lineage>
</organism>
<dbReference type="EMBL" id="CP093326">
    <property type="protein sequence ID" value="UNK45007.1"/>
    <property type="molecule type" value="Genomic_DNA"/>
</dbReference>
<keyword evidence="3" id="KW-1185">Reference proteome</keyword>
<gene>
    <name evidence="2" type="ORF">MNQ99_13755</name>
</gene>
<proteinExistence type="predicted"/>
<dbReference type="InterPro" id="IPR043777">
    <property type="entry name" value="DUF5719"/>
</dbReference>
<dbReference type="RefSeq" id="WP_241913313.1">
    <property type="nucleotide sequence ID" value="NZ_CP093326.1"/>
</dbReference>
<accession>A0ABY3W6C5</accession>
<evidence type="ECO:0000256" key="1">
    <source>
        <dbReference type="SAM" id="MobiDB-lite"/>
    </source>
</evidence>
<protein>
    <submittedName>
        <fullName evidence="2">DUF5719 family protein</fullName>
    </submittedName>
</protein>
<dbReference type="Proteomes" id="UP000829069">
    <property type="component" value="Chromosome"/>
</dbReference>
<feature type="compositionally biased region" description="Low complexity" evidence="1">
    <location>
        <begin position="106"/>
        <end position="119"/>
    </location>
</feature>
<feature type="compositionally biased region" description="Low complexity" evidence="1">
    <location>
        <begin position="16"/>
        <end position="30"/>
    </location>
</feature>
<name>A0ABY3W6C5_9MICC</name>
<sequence length="682" mass="67402">MTETGGRGDQPEPTEAGTGAAASAGAADDGMTPHQETAAAPAQPADAAPAQPADVAPAETAAAEPAKPAAAEPAKPAAAEPAKTADAEPAKPAAAEPAKTADAEPAKPAAAEPAKPAEAMLPVEAEQPVDRKAARRAARRDRTRDAAAGQPQVRSNGAAGPGARQGGGRRTLGAIAGAGIVLLTGAAVAAGSLADTPSAATELPPVSAAVPAGDYTAVCPEPLRLLDSAAEATDPQFSPVSTTAQTRARALVLSDLSGNVPGSELAELGEDTPLKRIAEPTAESSGETKVVASVVSGQELSAPTVLRADPVGETTALAGAAMTYRASDGDLRGLAAANCMAPSNDFWLLGASTTVGATSVLKLHNSSQTPSSVNLELISGEGQIQAAGTRGLLVAPGESRSIVLAGLAANQESLAVRVQSSGGPVTGFIQQSILRQLTPGGVELLQASAPAGTRQLVTGITVQDDKLARKIRQQDGYQNAAPALEVAVPGVSDAVLEVRVIGSDGPVSIPGGGVITAAAGSITRVPLDSLPGGTYSVEVSSDVSIVAAARVSRATEEGAPVDFGWAPATGRLGSNHLAVVPGGVSSRMAFSAPSGDAQLEITPVDVDGGLGKKQTVNVPAGITVTLNPKADDADPAAWLISASGEAVYGAQTLTNGGSADIAVLPVPAGTQAQNAVPVNIGY</sequence>
<evidence type="ECO:0000313" key="3">
    <source>
        <dbReference type="Proteomes" id="UP000829069"/>
    </source>
</evidence>
<feature type="compositionally biased region" description="Low complexity" evidence="1">
    <location>
        <begin position="38"/>
        <end position="82"/>
    </location>
</feature>
<reference evidence="2 3" key="1">
    <citation type="submission" date="2022-03" db="EMBL/GenBank/DDBJ databases">
        <title>Isotopic signatures of nitrous oxide derived from detoxification processes.</title>
        <authorList>
            <person name="Behrendt U."/>
            <person name="Buchen C."/>
            <person name="Well R."/>
            <person name="Ulrich A."/>
            <person name="Rohe L."/>
            <person name="Kolb S."/>
            <person name="Schloter M."/>
            <person name="Horn M.A."/>
            <person name="Augustin J."/>
        </authorList>
    </citation>
    <scope>NUCLEOTIDE SEQUENCE [LARGE SCALE GENOMIC DNA]</scope>
    <source>
        <strain evidence="2 3">S4-C24</strain>
    </source>
</reference>
<dbReference type="Pfam" id="PF18986">
    <property type="entry name" value="DUF5719"/>
    <property type="match status" value="1"/>
</dbReference>